<evidence type="ECO:0000256" key="3">
    <source>
        <dbReference type="PROSITE-ProRule" id="PRU00339"/>
    </source>
</evidence>
<evidence type="ECO:0000313" key="5">
    <source>
        <dbReference type="Proteomes" id="UP001458880"/>
    </source>
</evidence>
<feature type="repeat" description="TPR" evidence="3">
    <location>
        <begin position="900"/>
        <end position="933"/>
    </location>
</feature>
<feature type="repeat" description="TPR" evidence="3">
    <location>
        <begin position="475"/>
        <end position="508"/>
    </location>
</feature>
<dbReference type="Proteomes" id="UP001458880">
    <property type="component" value="Unassembled WGS sequence"/>
</dbReference>
<keyword evidence="1" id="KW-0677">Repeat</keyword>
<accession>A0AAW1LQH5</accession>
<dbReference type="Gene3D" id="1.25.40.10">
    <property type="entry name" value="Tetratricopeptide repeat domain"/>
    <property type="match status" value="7"/>
</dbReference>
<sequence length="1357" mass="153657">MSNIKKTLKEAREAINNKDYQTTLKLCKSILKEDKDNYMALVFMGISLQEIGPEEQALLAFKKAIQLNATNILAYNGLANYYEKKNTPASKQELFKLYLTLLQLESNNKKIVDYIEKIIDLGDNIDKDMFISTVQNILTKDDVESIKNTIRFNISSFLASCEDLNENLNLVHAGILKDLIENPNTVSHKYYTHYLKTLYNLADYNKLLEAAEQMQKVYKSDITCLEWICKVYIKLYIDNHELEILYFGKAESASKRLLKESPNSFLGILTEGVLLYKNNKLLDAKELFVMATNVKGGLVSGWMLLATSEHQLGLYEDALESILKADKLYTTTNSSDQGIRNRIDILLPDLLSRSKEETNWKKAVEICLKVDETSKRIDSMTSLIRAYNNLKMFDESQKLLAMLEAAGGKSEYVLLNAHLLKQQDKLKEALVFLTEHPLENSESWLEIGLLYWDLELYDKSLTPFIKATKYNSNSYLCFSSLGRYYYKVNDLEKARRCYEKAFKLNSKCLEIGLELSKIYMKQKKWDANIVMLQNLTDGKATIDNSWALIQLGLSYYDQCDFNKAIDSFRLVIRLNSKNSFCWESLGDAYIARGSYSSALKSYQKAAELNPSSIYPQLQIATVKQILGQLAEGRSDFEILIKENRSYVPALKGIAVTCLNQAKEYQKSQLWGLARDCAQYALDKLTIAIEHGSNISCLWKLTADACYLVANLPEKYCCMFILSALAEGKDVSGSKILEQDELFTLAERAIEHGSNISCLWKLTADACYLVANLPEKYCCMFILSALAEGKDVSGSKILEQDELFTLAERCYCKSMSLIEDNVLIWHDLARCYLSHAKHSTNNTINLYQNAFAAAHHCITIDSGNWEHWNLLGIVAFFKEPKNYALAQHAFIKAVTIEKHSAVAWCNLGTLYLHLEEDRLANKAFAQAQRVDPTYVNSWVGQAFVAEQLSPDDAMDLFRHSTQLTVHSQSAIGYGYWVCKTILEAAPHSVIYSIHNMHAVPVACDALTWYTENYPDDACAWNMLGLLRERMGLKMGAAQAFRSALRLAEPTARDKVYMNYGRSLVRVGKYSQAVDMFKNVKEATFNSGSGLALALFKDKQYEESYTSYESALHWLTEDQGFQSELLVALASMAYLFQGPDEAKTLLFQSFQLENPSAWGLYATLSLALVHQDLELADLVLKELEKLKDSVRCLPHYSVLLSYVYLLQGDSKRAVCEVSKLVHRHPSQATLWLSLSILLIRLHAERPRSYAAAKCGEVAMKLGQSNMDVTKVLCIVSLGLFLVGDYEQALNSAQKAIHYYPNVPECWVVLISALIIKLRSDKKFASRVKLGEKVAHVKNMNPPTSLSKWLDDHCTNIGSD</sequence>
<dbReference type="SUPFAM" id="SSF81901">
    <property type="entry name" value="HCP-like"/>
    <property type="match status" value="3"/>
</dbReference>
<dbReference type="Pfam" id="PF13181">
    <property type="entry name" value="TPR_8"/>
    <property type="match status" value="1"/>
</dbReference>
<dbReference type="Pfam" id="PF07719">
    <property type="entry name" value="TPR_2"/>
    <property type="match status" value="1"/>
</dbReference>
<dbReference type="InterPro" id="IPR013105">
    <property type="entry name" value="TPR_2"/>
</dbReference>
<dbReference type="InterPro" id="IPR039226">
    <property type="entry name" value="Ski3/TTC37"/>
</dbReference>
<feature type="repeat" description="TPR" evidence="3">
    <location>
        <begin position="545"/>
        <end position="578"/>
    </location>
</feature>
<evidence type="ECO:0000256" key="1">
    <source>
        <dbReference type="ARBA" id="ARBA00022737"/>
    </source>
</evidence>
<feature type="repeat" description="TPR" evidence="3">
    <location>
        <begin position="38"/>
        <end position="71"/>
    </location>
</feature>
<evidence type="ECO:0000313" key="4">
    <source>
        <dbReference type="EMBL" id="KAK9737502.1"/>
    </source>
</evidence>
<dbReference type="EMBL" id="JASPKY010000099">
    <property type="protein sequence ID" value="KAK9737502.1"/>
    <property type="molecule type" value="Genomic_DNA"/>
</dbReference>
<dbReference type="PANTHER" id="PTHR15704">
    <property type="entry name" value="SUPERKILLER 3 PROTEIN-RELATED"/>
    <property type="match status" value="1"/>
</dbReference>
<feature type="repeat" description="TPR" evidence="3">
    <location>
        <begin position="579"/>
        <end position="612"/>
    </location>
</feature>
<gene>
    <name evidence="4" type="ORF">QE152_g10662</name>
</gene>
<dbReference type="SUPFAM" id="SSF48452">
    <property type="entry name" value="TPR-like"/>
    <property type="match status" value="2"/>
</dbReference>
<keyword evidence="2 3" id="KW-0802">TPR repeat</keyword>
<proteinExistence type="predicted"/>
<dbReference type="InterPro" id="IPR019734">
    <property type="entry name" value="TPR_rpt"/>
</dbReference>
<dbReference type="PANTHER" id="PTHR15704:SF7">
    <property type="entry name" value="SUPERKILLER COMPLEX PROTEIN 3"/>
    <property type="match status" value="1"/>
</dbReference>
<name>A0AAW1LQH5_POPJA</name>
<dbReference type="PROSITE" id="PS50293">
    <property type="entry name" value="TPR_REGION"/>
    <property type="match status" value="1"/>
</dbReference>
<dbReference type="SMART" id="SM00028">
    <property type="entry name" value="TPR"/>
    <property type="match status" value="10"/>
</dbReference>
<organism evidence="4 5">
    <name type="scientific">Popillia japonica</name>
    <name type="common">Japanese beetle</name>
    <dbReference type="NCBI Taxonomy" id="7064"/>
    <lineage>
        <taxon>Eukaryota</taxon>
        <taxon>Metazoa</taxon>
        <taxon>Ecdysozoa</taxon>
        <taxon>Arthropoda</taxon>
        <taxon>Hexapoda</taxon>
        <taxon>Insecta</taxon>
        <taxon>Pterygota</taxon>
        <taxon>Neoptera</taxon>
        <taxon>Endopterygota</taxon>
        <taxon>Coleoptera</taxon>
        <taxon>Polyphaga</taxon>
        <taxon>Scarabaeiformia</taxon>
        <taxon>Scarabaeidae</taxon>
        <taxon>Rutelinae</taxon>
        <taxon>Popillia</taxon>
    </lineage>
</organism>
<dbReference type="PROSITE" id="PS50005">
    <property type="entry name" value="TPR"/>
    <property type="match status" value="6"/>
</dbReference>
<feature type="repeat" description="TPR" evidence="3">
    <location>
        <begin position="441"/>
        <end position="474"/>
    </location>
</feature>
<evidence type="ECO:0000256" key="2">
    <source>
        <dbReference type="ARBA" id="ARBA00022803"/>
    </source>
</evidence>
<dbReference type="GO" id="GO:0055087">
    <property type="term" value="C:Ski complex"/>
    <property type="evidence" value="ECO:0007669"/>
    <property type="project" value="InterPro"/>
</dbReference>
<keyword evidence="5" id="KW-1185">Reference proteome</keyword>
<comment type="caution">
    <text evidence="4">The sequence shown here is derived from an EMBL/GenBank/DDBJ whole genome shotgun (WGS) entry which is preliminary data.</text>
</comment>
<reference evidence="4 5" key="1">
    <citation type="journal article" date="2024" name="BMC Genomics">
        <title>De novo assembly and annotation of Popillia japonica's genome with initial clues to its potential as an invasive pest.</title>
        <authorList>
            <person name="Cucini C."/>
            <person name="Boschi S."/>
            <person name="Funari R."/>
            <person name="Cardaioli E."/>
            <person name="Iannotti N."/>
            <person name="Marturano G."/>
            <person name="Paoli F."/>
            <person name="Bruttini M."/>
            <person name="Carapelli A."/>
            <person name="Frati F."/>
            <person name="Nardi F."/>
        </authorList>
    </citation>
    <scope>NUCLEOTIDE SEQUENCE [LARGE SCALE GENOMIC DNA]</scope>
    <source>
        <strain evidence="4">DMR45628</strain>
    </source>
</reference>
<protein>
    <submittedName>
        <fullName evidence="4">Tetratricopeptide repeat</fullName>
    </submittedName>
</protein>
<dbReference type="InterPro" id="IPR011990">
    <property type="entry name" value="TPR-like_helical_dom_sf"/>
</dbReference>
<dbReference type="GO" id="GO:0006401">
    <property type="term" value="P:RNA catabolic process"/>
    <property type="evidence" value="ECO:0007669"/>
    <property type="project" value="InterPro"/>
</dbReference>